<dbReference type="InterPro" id="IPR054485">
    <property type="entry name" value="FlK-like_dom"/>
</dbReference>
<dbReference type="SUPFAM" id="SSF54637">
    <property type="entry name" value="Thioesterase/thiol ester dehydrase-isomerase"/>
    <property type="match status" value="1"/>
</dbReference>
<keyword evidence="3" id="KW-1185">Reference proteome</keyword>
<dbReference type="InterPro" id="IPR025540">
    <property type="entry name" value="FlK"/>
</dbReference>
<dbReference type="Gene3D" id="3.10.129.10">
    <property type="entry name" value="Hotdog Thioesterase"/>
    <property type="match status" value="1"/>
</dbReference>
<gene>
    <name evidence="2" type="ORF">RM446_05340</name>
</gene>
<evidence type="ECO:0000313" key="3">
    <source>
        <dbReference type="Proteomes" id="UP001183226"/>
    </source>
</evidence>
<dbReference type="InterPro" id="IPR029069">
    <property type="entry name" value="HotDog_dom_sf"/>
</dbReference>
<dbReference type="EMBL" id="JAVREK010000004">
    <property type="protein sequence ID" value="MDT0301536.1"/>
    <property type="molecule type" value="Genomic_DNA"/>
</dbReference>
<dbReference type="PANTHER" id="PTHR36934:SF1">
    <property type="entry name" value="THIOESTERASE DOMAIN-CONTAINING PROTEIN"/>
    <property type="match status" value="1"/>
</dbReference>
<dbReference type="RefSeq" id="WP_311543986.1">
    <property type="nucleotide sequence ID" value="NZ_JAVREK010000004.1"/>
</dbReference>
<proteinExistence type="predicted"/>
<protein>
    <submittedName>
        <fullName evidence="2">Hotdog domain-containing protein</fullName>
    </submittedName>
</protein>
<name>A0ABU2KQH2_9ACTN</name>
<evidence type="ECO:0000313" key="2">
    <source>
        <dbReference type="EMBL" id="MDT0301536.1"/>
    </source>
</evidence>
<accession>A0ABU2KQH2</accession>
<organism evidence="2 3">
    <name type="scientific">Streptomonospora wellingtoniae</name>
    <dbReference type="NCBI Taxonomy" id="3075544"/>
    <lineage>
        <taxon>Bacteria</taxon>
        <taxon>Bacillati</taxon>
        <taxon>Actinomycetota</taxon>
        <taxon>Actinomycetes</taxon>
        <taxon>Streptosporangiales</taxon>
        <taxon>Nocardiopsidaceae</taxon>
        <taxon>Streptomonospora</taxon>
    </lineage>
</organism>
<sequence length="150" mass="15142">MTLPAVVERLRRSSAAVGSAAMAIPEGLLGSADLLVGTQDTALALGSGDAEVLGTPRVLALAEAATVAATEGRLDEGATTVGTEIALSHLAASAVGARVRAEARLSRVDGRRLLFDVAVSQEGGQGTALARGTVERVVVDRARFTAAARP</sequence>
<dbReference type="Pfam" id="PF22636">
    <property type="entry name" value="FlK"/>
    <property type="match status" value="1"/>
</dbReference>
<evidence type="ECO:0000259" key="1">
    <source>
        <dbReference type="Pfam" id="PF22636"/>
    </source>
</evidence>
<dbReference type="PIRSF" id="PIRSF014972">
    <property type="entry name" value="FlK"/>
    <property type="match status" value="1"/>
</dbReference>
<dbReference type="PANTHER" id="PTHR36934">
    <property type="entry name" value="BLR0278 PROTEIN"/>
    <property type="match status" value="1"/>
</dbReference>
<dbReference type="Proteomes" id="UP001183226">
    <property type="component" value="Unassembled WGS sequence"/>
</dbReference>
<comment type="caution">
    <text evidence="2">The sequence shown here is derived from an EMBL/GenBank/DDBJ whole genome shotgun (WGS) entry which is preliminary data.</text>
</comment>
<reference evidence="3" key="1">
    <citation type="submission" date="2023-07" db="EMBL/GenBank/DDBJ databases">
        <title>30 novel species of actinomycetes from the DSMZ collection.</title>
        <authorList>
            <person name="Nouioui I."/>
        </authorList>
    </citation>
    <scope>NUCLEOTIDE SEQUENCE [LARGE SCALE GENOMIC DNA]</scope>
    <source>
        <strain evidence="3">DSM 45055</strain>
    </source>
</reference>
<feature type="domain" description="Fluoroacetyl-CoA-specific thioesterase-like" evidence="1">
    <location>
        <begin position="36"/>
        <end position="141"/>
    </location>
</feature>